<protein>
    <recommendedName>
        <fullName evidence="14">Sensor-like histidine kinase SenX3</fullName>
        <ecNumber evidence="4">2.7.13.3</ecNumber>
    </recommendedName>
</protein>
<evidence type="ECO:0000256" key="8">
    <source>
        <dbReference type="ARBA" id="ARBA00022741"/>
    </source>
</evidence>
<evidence type="ECO:0000259" key="16">
    <source>
        <dbReference type="PROSITE" id="PS50109"/>
    </source>
</evidence>
<feature type="domain" description="Histidine kinase" evidence="16">
    <location>
        <begin position="488"/>
        <end position="713"/>
    </location>
</feature>
<dbReference type="InterPro" id="IPR000014">
    <property type="entry name" value="PAS"/>
</dbReference>
<evidence type="ECO:0000256" key="2">
    <source>
        <dbReference type="ARBA" id="ARBA00004141"/>
    </source>
</evidence>
<evidence type="ECO:0000256" key="13">
    <source>
        <dbReference type="ARBA" id="ARBA00023136"/>
    </source>
</evidence>
<dbReference type="Pfam" id="PF08448">
    <property type="entry name" value="PAS_4"/>
    <property type="match status" value="1"/>
</dbReference>
<evidence type="ECO:0000256" key="3">
    <source>
        <dbReference type="ARBA" id="ARBA00004236"/>
    </source>
</evidence>
<evidence type="ECO:0000256" key="4">
    <source>
        <dbReference type="ARBA" id="ARBA00012438"/>
    </source>
</evidence>
<keyword evidence="5" id="KW-0597">Phosphoprotein</keyword>
<keyword evidence="8" id="KW-0547">Nucleotide-binding</keyword>
<dbReference type="PROSITE" id="PS50113">
    <property type="entry name" value="PAC"/>
    <property type="match status" value="1"/>
</dbReference>
<dbReference type="EC" id="2.7.13.3" evidence="4"/>
<keyword evidence="20" id="KW-1185">Reference proteome</keyword>
<dbReference type="InterPro" id="IPR036097">
    <property type="entry name" value="HisK_dim/P_sf"/>
</dbReference>
<dbReference type="CDD" id="cd00082">
    <property type="entry name" value="HisKA"/>
    <property type="match status" value="1"/>
</dbReference>
<evidence type="ECO:0000256" key="9">
    <source>
        <dbReference type="ARBA" id="ARBA00022777"/>
    </source>
</evidence>
<evidence type="ECO:0000256" key="5">
    <source>
        <dbReference type="ARBA" id="ARBA00022553"/>
    </source>
</evidence>
<dbReference type="GO" id="GO:0000156">
    <property type="term" value="F:phosphorelay response regulator activity"/>
    <property type="evidence" value="ECO:0007669"/>
    <property type="project" value="TreeGrafter"/>
</dbReference>
<dbReference type="InterPro" id="IPR035965">
    <property type="entry name" value="PAS-like_dom_sf"/>
</dbReference>
<evidence type="ECO:0000256" key="15">
    <source>
        <dbReference type="SAM" id="Phobius"/>
    </source>
</evidence>
<evidence type="ECO:0000256" key="1">
    <source>
        <dbReference type="ARBA" id="ARBA00000085"/>
    </source>
</evidence>
<keyword evidence="11 15" id="KW-1133">Transmembrane helix</keyword>
<dbReference type="GO" id="GO:0030295">
    <property type="term" value="F:protein kinase activator activity"/>
    <property type="evidence" value="ECO:0007669"/>
    <property type="project" value="TreeGrafter"/>
</dbReference>
<organism evidence="19 20">
    <name type="scientific">Actinoplanes awajinensis subsp. mycoplanecinus</name>
    <dbReference type="NCBI Taxonomy" id="135947"/>
    <lineage>
        <taxon>Bacteria</taxon>
        <taxon>Bacillati</taxon>
        <taxon>Actinomycetota</taxon>
        <taxon>Actinomycetes</taxon>
        <taxon>Micromonosporales</taxon>
        <taxon>Micromonosporaceae</taxon>
        <taxon>Actinoplanes</taxon>
    </lineage>
</organism>
<evidence type="ECO:0000259" key="17">
    <source>
        <dbReference type="PROSITE" id="PS50113"/>
    </source>
</evidence>
<dbReference type="InterPro" id="IPR013656">
    <property type="entry name" value="PAS_4"/>
</dbReference>
<dbReference type="Gene3D" id="3.30.450.20">
    <property type="entry name" value="PAS domain"/>
    <property type="match status" value="1"/>
</dbReference>
<sequence>MSRRRVQPWWRAAAVSALVAVVGCTLALGVGAVLRRNELAAGDAQMDRRSTAAATAVKIETHRYIDTLRNVAAAVGAQQDLTAADFAAITTPLRAMALAGATSVTLVVPAGNREVARVQQSWRDRGLTGLVLRPHGSGDHAFSVLGTGLNATSSTVGLDMMQAAAPAAALAEARRSRQIAVSDTYHLIIDRSLPPERRQNSFALAAPVYQGAEQSFLGWMLLGVRGQDFMGAMLTAVGPGLRDLTLEADDADGLLVTMASVHHPEAGSADLRRTVEIPVANSTWALRLSADRRTLPGADTGQPLTVAAGGLVVTLLLTSLIWVLVTGRQRARSRVHAATSKLAAEQTAASRQAGLLRAVLDSISDGVGVIGPDGNFLLHNPAARGLLGQEEDAVGGTDSWQQHFGLYRADGVTAFPVEEMPLVRALGGESVDHVEMVVRNNTHPDGRVLSVSARPVDTSGGLRGAVAVFHDITDRKRVETELRGFAGVVAHDLKAPLTLVSAYGELVTEALDDLAAGAGAPTLEQARKGTAKVLHGAARMQRLITELLDYTAARDATLRVERLSMRALVDDVVVTRTDAPDHQAVSRPDVFVGPLPDVYADPVLLRQVIDNLVGNAIKYTPPGQPPRIDITARTDEDGGVRVRIADRGIGIPDGEHAAVFDSFHRASNGTAHPGTGLGLAICRRIVERHGGHIDAGPNPGGGTIFAFTLPGSVAYGPEPVEAPVLDAVPAS</sequence>
<evidence type="ECO:0000256" key="7">
    <source>
        <dbReference type="ARBA" id="ARBA00022692"/>
    </source>
</evidence>
<keyword evidence="12" id="KW-0902">Two-component regulatory system</keyword>
<feature type="domain" description="PAC" evidence="17">
    <location>
        <begin position="432"/>
        <end position="484"/>
    </location>
</feature>
<dbReference type="InterPro" id="IPR005467">
    <property type="entry name" value="His_kinase_dom"/>
</dbReference>
<evidence type="ECO:0000256" key="12">
    <source>
        <dbReference type="ARBA" id="ARBA00023012"/>
    </source>
</evidence>
<dbReference type="Pfam" id="PF03924">
    <property type="entry name" value="CHASE"/>
    <property type="match status" value="1"/>
</dbReference>
<dbReference type="SMART" id="SM00387">
    <property type="entry name" value="HATPase_c"/>
    <property type="match status" value="1"/>
</dbReference>
<dbReference type="PROSITE" id="PS50109">
    <property type="entry name" value="HIS_KIN"/>
    <property type="match status" value="1"/>
</dbReference>
<dbReference type="InterPro" id="IPR000700">
    <property type="entry name" value="PAS-assoc_C"/>
</dbReference>
<dbReference type="SUPFAM" id="SSF55785">
    <property type="entry name" value="PYP-like sensor domain (PAS domain)"/>
    <property type="match status" value="1"/>
</dbReference>
<dbReference type="Pfam" id="PF02518">
    <property type="entry name" value="HATPase_c"/>
    <property type="match status" value="1"/>
</dbReference>
<dbReference type="InterPro" id="IPR004358">
    <property type="entry name" value="Sig_transdc_His_kin-like_C"/>
</dbReference>
<dbReference type="PROSITE" id="PS51257">
    <property type="entry name" value="PROKAR_LIPOPROTEIN"/>
    <property type="match status" value="1"/>
</dbReference>
<evidence type="ECO:0000313" key="20">
    <source>
        <dbReference type="Proteomes" id="UP000053244"/>
    </source>
</evidence>
<dbReference type="Gene3D" id="3.30.450.350">
    <property type="entry name" value="CHASE domain"/>
    <property type="match status" value="1"/>
</dbReference>
<dbReference type="PANTHER" id="PTHR42878:SF7">
    <property type="entry name" value="SENSOR HISTIDINE KINASE GLRK"/>
    <property type="match status" value="1"/>
</dbReference>
<keyword evidence="9" id="KW-0418">Kinase</keyword>
<dbReference type="Gene3D" id="1.10.287.130">
    <property type="match status" value="1"/>
</dbReference>
<comment type="subcellular location">
    <subcellularLocation>
        <location evidence="3">Cell membrane</location>
    </subcellularLocation>
    <subcellularLocation>
        <location evidence="2">Membrane</location>
        <topology evidence="2">Multi-pass membrane protein</topology>
    </subcellularLocation>
</comment>
<dbReference type="CDD" id="cd00075">
    <property type="entry name" value="HATPase"/>
    <property type="match status" value="1"/>
</dbReference>
<dbReference type="GO" id="GO:0005886">
    <property type="term" value="C:plasma membrane"/>
    <property type="evidence" value="ECO:0007669"/>
    <property type="project" value="UniProtKB-SubCell"/>
</dbReference>
<dbReference type="GO" id="GO:0005524">
    <property type="term" value="F:ATP binding"/>
    <property type="evidence" value="ECO:0007669"/>
    <property type="project" value="UniProtKB-KW"/>
</dbReference>
<reference evidence="19 20" key="1">
    <citation type="submission" date="2015-10" db="EMBL/GenBank/DDBJ databases">
        <authorList>
            <person name="Gilbert D.G."/>
        </authorList>
    </citation>
    <scope>NUCLEOTIDE SEQUENCE [LARGE SCALE GENOMIC DNA]</scope>
    <source>
        <strain evidence="19 20">NRRL B-16712</strain>
    </source>
</reference>
<evidence type="ECO:0000259" key="18">
    <source>
        <dbReference type="PROSITE" id="PS50839"/>
    </source>
</evidence>
<dbReference type="InterPro" id="IPR003661">
    <property type="entry name" value="HisK_dim/P_dom"/>
</dbReference>
<dbReference type="SUPFAM" id="SSF47384">
    <property type="entry name" value="Homodimeric domain of signal transducing histidine kinase"/>
    <property type="match status" value="1"/>
</dbReference>
<dbReference type="AlphaFoldDB" id="A0A124G7V6"/>
<keyword evidence="13 15" id="KW-0472">Membrane</keyword>
<dbReference type="InterPro" id="IPR036890">
    <property type="entry name" value="HATPase_C_sf"/>
</dbReference>
<evidence type="ECO:0000313" key="19">
    <source>
        <dbReference type="EMBL" id="KUL23787.1"/>
    </source>
</evidence>
<dbReference type="PRINTS" id="PR00344">
    <property type="entry name" value="BCTRLSENSOR"/>
</dbReference>
<name>A0A124G7V6_9ACTN</name>
<dbReference type="EMBL" id="LLZH01000328">
    <property type="protein sequence ID" value="KUL23787.1"/>
    <property type="molecule type" value="Genomic_DNA"/>
</dbReference>
<dbReference type="InterPro" id="IPR050351">
    <property type="entry name" value="BphY/WalK/GraS-like"/>
</dbReference>
<dbReference type="InterPro" id="IPR003594">
    <property type="entry name" value="HATPase_dom"/>
</dbReference>
<dbReference type="SMART" id="SM00091">
    <property type="entry name" value="PAS"/>
    <property type="match status" value="1"/>
</dbReference>
<dbReference type="SUPFAM" id="SSF55874">
    <property type="entry name" value="ATPase domain of HSP90 chaperone/DNA topoisomerase II/histidine kinase"/>
    <property type="match status" value="1"/>
</dbReference>
<evidence type="ECO:0000256" key="10">
    <source>
        <dbReference type="ARBA" id="ARBA00022840"/>
    </source>
</evidence>
<dbReference type="GO" id="GO:0007234">
    <property type="term" value="P:osmosensory signaling via phosphorelay pathway"/>
    <property type="evidence" value="ECO:0007669"/>
    <property type="project" value="TreeGrafter"/>
</dbReference>
<dbReference type="SMART" id="SM00388">
    <property type="entry name" value="HisKA"/>
    <property type="match status" value="1"/>
</dbReference>
<dbReference type="Gene3D" id="3.30.565.10">
    <property type="entry name" value="Histidine kinase-like ATPase, C-terminal domain"/>
    <property type="match status" value="1"/>
</dbReference>
<comment type="catalytic activity">
    <reaction evidence="1">
        <text>ATP + protein L-histidine = ADP + protein N-phospho-L-histidine.</text>
        <dbReference type="EC" id="2.7.13.3"/>
    </reaction>
</comment>
<keyword evidence="7 15" id="KW-0812">Transmembrane</keyword>
<dbReference type="NCBIfam" id="TIGR00229">
    <property type="entry name" value="sensory_box"/>
    <property type="match status" value="1"/>
</dbReference>
<dbReference type="Proteomes" id="UP000053244">
    <property type="component" value="Unassembled WGS sequence"/>
</dbReference>
<dbReference type="CDD" id="cd00130">
    <property type="entry name" value="PAS"/>
    <property type="match status" value="1"/>
</dbReference>
<evidence type="ECO:0000256" key="14">
    <source>
        <dbReference type="ARBA" id="ARBA00039401"/>
    </source>
</evidence>
<dbReference type="InterPro" id="IPR042240">
    <property type="entry name" value="CHASE_sf"/>
</dbReference>
<feature type="transmembrane region" description="Helical" evidence="15">
    <location>
        <begin position="304"/>
        <end position="325"/>
    </location>
</feature>
<proteinExistence type="predicted"/>
<accession>A0A124G7V6</accession>
<dbReference type="PROSITE" id="PS50839">
    <property type="entry name" value="CHASE"/>
    <property type="match status" value="1"/>
</dbReference>
<dbReference type="GO" id="GO:0000155">
    <property type="term" value="F:phosphorelay sensor kinase activity"/>
    <property type="evidence" value="ECO:0007669"/>
    <property type="project" value="InterPro"/>
</dbReference>
<feature type="domain" description="CHASE" evidence="18">
    <location>
        <begin position="149"/>
        <end position="245"/>
    </location>
</feature>
<keyword evidence="10" id="KW-0067">ATP-binding</keyword>
<dbReference type="InterPro" id="IPR006189">
    <property type="entry name" value="CHASE_dom"/>
</dbReference>
<evidence type="ECO:0000256" key="11">
    <source>
        <dbReference type="ARBA" id="ARBA00022989"/>
    </source>
</evidence>
<keyword evidence="6" id="KW-0808">Transferase</keyword>
<comment type="caution">
    <text evidence="19">The sequence shown here is derived from an EMBL/GenBank/DDBJ whole genome shotgun (WGS) entry which is preliminary data.</text>
</comment>
<dbReference type="OrthoDB" id="5241402at2"/>
<gene>
    <name evidence="19" type="ORF">ADL15_45100</name>
</gene>
<dbReference type="Pfam" id="PF00512">
    <property type="entry name" value="HisKA"/>
    <property type="match status" value="1"/>
</dbReference>
<evidence type="ECO:0000256" key="6">
    <source>
        <dbReference type="ARBA" id="ARBA00022679"/>
    </source>
</evidence>
<dbReference type="PANTHER" id="PTHR42878">
    <property type="entry name" value="TWO-COMPONENT HISTIDINE KINASE"/>
    <property type="match status" value="1"/>
</dbReference>